<dbReference type="Proteomes" id="UP000235162">
    <property type="component" value="Unassembled WGS sequence"/>
</dbReference>
<dbReference type="InterPro" id="IPR023380">
    <property type="entry name" value="DsbB-like_sf"/>
</dbReference>
<dbReference type="AlphaFoldDB" id="A0AAP8MHM7"/>
<evidence type="ECO:0000256" key="1">
    <source>
        <dbReference type="ARBA" id="ARBA00004651"/>
    </source>
</evidence>
<keyword evidence="7" id="KW-0676">Redox-active center</keyword>
<organism evidence="9 10">
    <name type="scientific">Halioglobus japonicus</name>
    <dbReference type="NCBI Taxonomy" id="930805"/>
    <lineage>
        <taxon>Bacteria</taxon>
        <taxon>Pseudomonadati</taxon>
        <taxon>Pseudomonadota</taxon>
        <taxon>Gammaproteobacteria</taxon>
        <taxon>Cellvibrionales</taxon>
        <taxon>Halieaceae</taxon>
        <taxon>Halioglobus</taxon>
    </lineage>
</organism>
<dbReference type="GO" id="GO:0006457">
    <property type="term" value="P:protein folding"/>
    <property type="evidence" value="ECO:0007669"/>
    <property type="project" value="InterPro"/>
</dbReference>
<evidence type="ECO:0000256" key="2">
    <source>
        <dbReference type="ARBA" id="ARBA00022475"/>
    </source>
</evidence>
<keyword evidence="4" id="KW-0813">Transport</keyword>
<dbReference type="PANTHER" id="PTHR36570:SF2">
    <property type="entry name" value="DISULFIDE BOND FORMATION PROTEIN B"/>
    <property type="match status" value="1"/>
</dbReference>
<evidence type="ECO:0000256" key="3">
    <source>
        <dbReference type="ARBA" id="ARBA00022692"/>
    </source>
</evidence>
<evidence type="ECO:0000256" key="4">
    <source>
        <dbReference type="ARBA" id="ARBA00022982"/>
    </source>
</evidence>
<dbReference type="SUPFAM" id="SSF158442">
    <property type="entry name" value="DsbB-like"/>
    <property type="match status" value="1"/>
</dbReference>
<name>A0AAP8MHM7_9GAMM</name>
<evidence type="ECO:0000256" key="6">
    <source>
        <dbReference type="ARBA" id="ARBA00023136"/>
    </source>
</evidence>
<feature type="transmembrane region" description="Helical" evidence="8">
    <location>
        <begin position="60"/>
        <end position="80"/>
    </location>
</feature>
<reference evidence="9 10" key="1">
    <citation type="submission" date="2018-01" db="EMBL/GenBank/DDBJ databases">
        <title>The draft genome sequence of Halioglobus japonicus S1-36.</title>
        <authorList>
            <person name="Du Z.-J."/>
            <person name="Shi M.-J."/>
        </authorList>
    </citation>
    <scope>NUCLEOTIDE SEQUENCE [LARGE SCALE GENOMIC DNA]</scope>
    <source>
        <strain evidence="9 10">S1-36</strain>
    </source>
</reference>
<accession>A0AAP8MHM7</accession>
<feature type="transmembrane region" description="Helical" evidence="8">
    <location>
        <begin position="117"/>
        <end position="134"/>
    </location>
</feature>
<dbReference type="Gene3D" id="1.20.1550.10">
    <property type="entry name" value="DsbB-like"/>
    <property type="match status" value="1"/>
</dbReference>
<feature type="transmembrane region" description="Helical" evidence="8">
    <location>
        <begin position="92"/>
        <end position="111"/>
    </location>
</feature>
<dbReference type="InterPro" id="IPR050183">
    <property type="entry name" value="DsbB"/>
</dbReference>
<sequence length="214" mass="23918">MLTQPVAGFPRVLQESSTSCSYLLWINRYTSALKREHFMNTSATSIWASIAAFFTSKGYWAALAVLGIFMEAVALYYQYVIGDPPCQVCIHTRIWVAAFTLLAIVMCVLPARKWLNVNGHVLAIVCMAGLWERCKFLWDVENRRGDGTCEIFLNFPDWFALDAWFPAMFEVKTLCGFTPMMPLGITMAEMLVAASSVLVVISVLALGLVIRKPA</sequence>
<dbReference type="GO" id="GO:0005886">
    <property type="term" value="C:plasma membrane"/>
    <property type="evidence" value="ECO:0007669"/>
    <property type="project" value="UniProtKB-SubCell"/>
</dbReference>
<evidence type="ECO:0000256" key="7">
    <source>
        <dbReference type="ARBA" id="ARBA00023284"/>
    </source>
</evidence>
<evidence type="ECO:0000313" key="10">
    <source>
        <dbReference type="Proteomes" id="UP000235162"/>
    </source>
</evidence>
<dbReference type="PANTHER" id="PTHR36570">
    <property type="entry name" value="DISULFIDE BOND FORMATION PROTEIN B"/>
    <property type="match status" value="1"/>
</dbReference>
<keyword evidence="3 8" id="KW-0812">Transmembrane</keyword>
<keyword evidence="6 8" id="KW-0472">Membrane</keyword>
<dbReference type="GO" id="GO:0015035">
    <property type="term" value="F:protein-disulfide reductase activity"/>
    <property type="evidence" value="ECO:0007669"/>
    <property type="project" value="InterPro"/>
</dbReference>
<gene>
    <name evidence="9" type="ORF">C0029_05390</name>
</gene>
<feature type="transmembrane region" description="Helical" evidence="8">
    <location>
        <begin position="190"/>
        <end position="210"/>
    </location>
</feature>
<keyword evidence="2" id="KW-1003">Cell membrane</keyword>
<keyword evidence="10" id="KW-1185">Reference proteome</keyword>
<dbReference type="EMBL" id="PKUR01000001">
    <property type="protein sequence ID" value="PLW87996.1"/>
    <property type="molecule type" value="Genomic_DNA"/>
</dbReference>
<comment type="subcellular location">
    <subcellularLocation>
        <location evidence="1">Cell membrane</location>
        <topology evidence="1">Multi-pass membrane protein</topology>
    </subcellularLocation>
</comment>
<comment type="caution">
    <text evidence="9">The sequence shown here is derived from an EMBL/GenBank/DDBJ whole genome shotgun (WGS) entry which is preliminary data.</text>
</comment>
<evidence type="ECO:0000313" key="9">
    <source>
        <dbReference type="EMBL" id="PLW87996.1"/>
    </source>
</evidence>
<dbReference type="InterPro" id="IPR003752">
    <property type="entry name" value="DiS_bond_form_DsbB/BdbC"/>
</dbReference>
<keyword evidence="5 8" id="KW-1133">Transmembrane helix</keyword>
<protein>
    <submittedName>
        <fullName evidence="9">Disulfide bond formation protein B</fullName>
    </submittedName>
</protein>
<keyword evidence="4" id="KW-0249">Electron transport</keyword>
<dbReference type="Pfam" id="PF02600">
    <property type="entry name" value="DsbB"/>
    <property type="match status" value="1"/>
</dbReference>
<proteinExistence type="predicted"/>
<evidence type="ECO:0000256" key="8">
    <source>
        <dbReference type="SAM" id="Phobius"/>
    </source>
</evidence>
<evidence type="ECO:0000256" key="5">
    <source>
        <dbReference type="ARBA" id="ARBA00022989"/>
    </source>
</evidence>